<accession>A0AAU9TMY9</accession>
<sequence length="133" mass="15251">MGASDCRTLRKMDVRCSIFKFLLFQIMVLPSNAKHLPMNMPRVEFVGEVEQSIQDNLGSGIYSHRHLDTSQVQFVTPVKVTRDGELISHELEHAHAHGHARARRDLHATEHELPHAVHYNLTVDGRDLRLDLR</sequence>
<evidence type="ECO:0000259" key="2">
    <source>
        <dbReference type="Pfam" id="PF01562"/>
    </source>
</evidence>
<dbReference type="Proteomes" id="UP001153954">
    <property type="component" value="Unassembled WGS sequence"/>
</dbReference>
<evidence type="ECO:0000313" key="3">
    <source>
        <dbReference type="EMBL" id="CAH2087111.1"/>
    </source>
</evidence>
<keyword evidence="1" id="KW-1015">Disulfide bond</keyword>
<name>A0AAU9TMY9_EUPED</name>
<organism evidence="3 4">
    <name type="scientific">Euphydryas editha</name>
    <name type="common">Edith's checkerspot</name>
    <dbReference type="NCBI Taxonomy" id="104508"/>
    <lineage>
        <taxon>Eukaryota</taxon>
        <taxon>Metazoa</taxon>
        <taxon>Ecdysozoa</taxon>
        <taxon>Arthropoda</taxon>
        <taxon>Hexapoda</taxon>
        <taxon>Insecta</taxon>
        <taxon>Pterygota</taxon>
        <taxon>Neoptera</taxon>
        <taxon>Endopterygota</taxon>
        <taxon>Lepidoptera</taxon>
        <taxon>Glossata</taxon>
        <taxon>Ditrysia</taxon>
        <taxon>Papilionoidea</taxon>
        <taxon>Nymphalidae</taxon>
        <taxon>Nymphalinae</taxon>
        <taxon>Euphydryas</taxon>
    </lineage>
</organism>
<dbReference type="EMBL" id="CAKOGL010000006">
    <property type="protein sequence ID" value="CAH2087111.1"/>
    <property type="molecule type" value="Genomic_DNA"/>
</dbReference>
<evidence type="ECO:0000313" key="4">
    <source>
        <dbReference type="Proteomes" id="UP001153954"/>
    </source>
</evidence>
<evidence type="ECO:0000256" key="1">
    <source>
        <dbReference type="ARBA" id="ARBA00023157"/>
    </source>
</evidence>
<proteinExistence type="predicted"/>
<keyword evidence="4" id="KW-1185">Reference proteome</keyword>
<gene>
    <name evidence="3" type="ORF">EEDITHA_LOCUS3405</name>
</gene>
<protein>
    <recommendedName>
        <fullName evidence="2">Peptidase M12B propeptide domain-containing protein</fullName>
    </recommendedName>
</protein>
<comment type="caution">
    <text evidence="3">The sequence shown here is derived from an EMBL/GenBank/DDBJ whole genome shotgun (WGS) entry which is preliminary data.</text>
</comment>
<dbReference type="InterPro" id="IPR002870">
    <property type="entry name" value="Peptidase_M12B_N"/>
</dbReference>
<dbReference type="AlphaFoldDB" id="A0AAU9TMY9"/>
<feature type="domain" description="Peptidase M12B propeptide" evidence="2">
    <location>
        <begin position="73"/>
        <end position="133"/>
    </location>
</feature>
<dbReference type="Pfam" id="PF01562">
    <property type="entry name" value="Pep_M12B_propep"/>
    <property type="match status" value="1"/>
</dbReference>
<reference evidence="3" key="1">
    <citation type="submission" date="2022-03" db="EMBL/GenBank/DDBJ databases">
        <authorList>
            <person name="Tunstrom K."/>
        </authorList>
    </citation>
    <scope>NUCLEOTIDE SEQUENCE</scope>
</reference>